<dbReference type="Proteomes" id="UP000696413">
    <property type="component" value="Unassembled WGS sequence"/>
</dbReference>
<dbReference type="InterPro" id="IPR037401">
    <property type="entry name" value="SnoaL-like"/>
</dbReference>
<protein>
    <submittedName>
        <fullName evidence="2">Nuclear transport factor 2 family protein</fullName>
    </submittedName>
</protein>
<dbReference type="InterPro" id="IPR032710">
    <property type="entry name" value="NTF2-like_dom_sf"/>
</dbReference>
<evidence type="ECO:0000313" key="2">
    <source>
        <dbReference type="EMBL" id="MBU8825869.1"/>
    </source>
</evidence>
<comment type="caution">
    <text evidence="2">The sequence shown here is derived from an EMBL/GenBank/DDBJ whole genome shotgun (WGS) entry which is preliminary data.</text>
</comment>
<sequence>MSDEARTRAHRTIDRLQQALLAGDMNAFADEWAPRGTATFPFAPPGWPSPHGREEVRAYLTGMSDSVEIRGIRHETRHDTADPGTVILEWGVTGTVRATGRPYDIDYIVVITVGDEGIESFRDYWNPLAIAEAMGGVDSLTAAFSAGTDR</sequence>
<keyword evidence="3" id="KW-1185">Reference proteome</keyword>
<evidence type="ECO:0000259" key="1">
    <source>
        <dbReference type="Pfam" id="PF12680"/>
    </source>
</evidence>
<dbReference type="Pfam" id="PF12680">
    <property type="entry name" value="SnoaL_2"/>
    <property type="match status" value="1"/>
</dbReference>
<dbReference type="Gene3D" id="3.10.450.50">
    <property type="match status" value="1"/>
</dbReference>
<reference evidence="2 3" key="1">
    <citation type="submission" date="2021-05" db="EMBL/GenBank/DDBJ databases">
        <title>Draft Genome Sequences of Clinical Respiratory Isolates of Mycobacterium goodii Recovered in Ireland.</title>
        <authorList>
            <person name="Flanagan P.R."/>
            <person name="Mok S."/>
            <person name="Roycroft E."/>
            <person name="Rogers T.R."/>
            <person name="Fitzgibbon M."/>
        </authorList>
    </citation>
    <scope>NUCLEOTIDE SEQUENCE [LARGE SCALE GENOMIC DNA]</scope>
    <source>
        <strain evidence="2 3">14IE55</strain>
    </source>
</reference>
<organism evidence="2 3">
    <name type="scientific">Mycolicibacterium goodii</name>
    <name type="common">Mycobacterium goodii</name>
    <dbReference type="NCBI Taxonomy" id="134601"/>
    <lineage>
        <taxon>Bacteria</taxon>
        <taxon>Bacillati</taxon>
        <taxon>Actinomycetota</taxon>
        <taxon>Actinomycetes</taxon>
        <taxon>Mycobacteriales</taxon>
        <taxon>Mycobacteriaceae</taxon>
        <taxon>Mycolicibacterium</taxon>
    </lineage>
</organism>
<gene>
    <name evidence="2" type="ORF">KL859_23730</name>
</gene>
<dbReference type="EMBL" id="JAHBOM010000020">
    <property type="protein sequence ID" value="MBU8825869.1"/>
    <property type="molecule type" value="Genomic_DNA"/>
</dbReference>
<accession>A0ABS6HT47</accession>
<dbReference type="RefSeq" id="WP_214395619.1">
    <property type="nucleotide sequence ID" value="NZ_JAHBOL010000032.1"/>
</dbReference>
<proteinExistence type="predicted"/>
<dbReference type="SUPFAM" id="SSF54427">
    <property type="entry name" value="NTF2-like"/>
    <property type="match status" value="1"/>
</dbReference>
<name>A0ABS6HT47_MYCGD</name>
<feature type="domain" description="SnoaL-like" evidence="1">
    <location>
        <begin position="15"/>
        <end position="117"/>
    </location>
</feature>
<evidence type="ECO:0000313" key="3">
    <source>
        <dbReference type="Proteomes" id="UP000696413"/>
    </source>
</evidence>